<evidence type="ECO:0000313" key="1">
    <source>
        <dbReference type="EMBL" id="OAQ71411.2"/>
    </source>
</evidence>
<dbReference type="Proteomes" id="UP000078397">
    <property type="component" value="Unassembled WGS sequence"/>
</dbReference>
<dbReference type="GeneID" id="28847175"/>
<accession>A0A179G236</accession>
<reference evidence="1 2" key="1">
    <citation type="journal article" date="2016" name="PLoS Pathog.">
        <title>Biosynthesis of antibiotic leucinostatins in bio-control fungus Purpureocillium lilacinum and their inhibition on phytophthora revealed by genome mining.</title>
        <authorList>
            <person name="Wang G."/>
            <person name="Liu Z."/>
            <person name="Lin R."/>
            <person name="Li E."/>
            <person name="Mao Z."/>
            <person name="Ling J."/>
            <person name="Yang Y."/>
            <person name="Yin W.B."/>
            <person name="Xie B."/>
        </authorList>
    </citation>
    <scope>NUCLEOTIDE SEQUENCE [LARGE SCALE GENOMIC DNA]</scope>
    <source>
        <strain evidence="1">170</strain>
    </source>
</reference>
<dbReference type="EMBL" id="LSBJ02000002">
    <property type="protein sequence ID" value="OAQ71411.2"/>
    <property type="molecule type" value="Genomic_DNA"/>
</dbReference>
<dbReference type="KEGG" id="pchm:VFPPC_03710"/>
<dbReference type="RefSeq" id="XP_018147948.2">
    <property type="nucleotide sequence ID" value="XM_018283181.2"/>
</dbReference>
<name>A0A179G236_METCM</name>
<comment type="caution">
    <text evidence="1">The sequence shown here is derived from an EMBL/GenBank/DDBJ whole genome shotgun (WGS) entry which is preliminary data.</text>
</comment>
<dbReference type="AlphaFoldDB" id="A0A179G236"/>
<evidence type="ECO:0000313" key="2">
    <source>
        <dbReference type="Proteomes" id="UP000078397"/>
    </source>
</evidence>
<sequence length="66" mass="7409">MIHHRPPSPAGIARIFTCVQYAQDMPRAMIAGKRVTTMACFRHPRLQAGYDSTMTQLVVVFRACDS</sequence>
<protein>
    <submittedName>
        <fullName evidence="1">Uncharacterized protein</fullName>
    </submittedName>
</protein>
<gene>
    <name evidence="1" type="ORF">VFPPC_03710</name>
</gene>
<proteinExistence type="predicted"/>
<keyword evidence="2" id="KW-1185">Reference proteome</keyword>
<organism evidence="1 2">
    <name type="scientific">Pochonia chlamydosporia 170</name>
    <dbReference type="NCBI Taxonomy" id="1380566"/>
    <lineage>
        <taxon>Eukaryota</taxon>
        <taxon>Fungi</taxon>
        <taxon>Dikarya</taxon>
        <taxon>Ascomycota</taxon>
        <taxon>Pezizomycotina</taxon>
        <taxon>Sordariomycetes</taxon>
        <taxon>Hypocreomycetidae</taxon>
        <taxon>Hypocreales</taxon>
        <taxon>Clavicipitaceae</taxon>
        <taxon>Pochonia</taxon>
    </lineage>
</organism>